<dbReference type="SUPFAM" id="SSF54285">
    <property type="entry name" value="MoaD/ThiS"/>
    <property type="match status" value="1"/>
</dbReference>
<dbReference type="InterPro" id="IPR003749">
    <property type="entry name" value="ThiS/MoaD-like"/>
</dbReference>
<comment type="caution">
    <text evidence="1">The sequence shown here is derived from an EMBL/GenBank/DDBJ whole genome shotgun (WGS) entry which is preliminary data.</text>
</comment>
<evidence type="ECO:0000313" key="1">
    <source>
        <dbReference type="EMBL" id="MBE0400203.1"/>
    </source>
</evidence>
<gene>
    <name evidence="1" type="primary">thiS</name>
    <name evidence="1" type="ORF">EI168_08790</name>
</gene>
<dbReference type="InterPro" id="IPR016155">
    <property type="entry name" value="Mopterin_synth/thiamin_S_b"/>
</dbReference>
<dbReference type="CDD" id="cd00565">
    <property type="entry name" value="Ubl_ThiS"/>
    <property type="match status" value="1"/>
</dbReference>
<dbReference type="PANTHER" id="PTHR34472:SF1">
    <property type="entry name" value="SULFUR CARRIER PROTEIN THIS"/>
    <property type="match status" value="1"/>
</dbReference>
<dbReference type="Gene3D" id="3.10.20.30">
    <property type="match status" value="1"/>
</dbReference>
<name>A0ABR9F151_9GAMM</name>
<organism evidence="1 2">
    <name type="scientific">Halomonas casei</name>
    <dbReference type="NCBI Taxonomy" id="2742613"/>
    <lineage>
        <taxon>Bacteria</taxon>
        <taxon>Pseudomonadati</taxon>
        <taxon>Pseudomonadota</taxon>
        <taxon>Gammaproteobacteria</taxon>
        <taxon>Oceanospirillales</taxon>
        <taxon>Halomonadaceae</taxon>
        <taxon>Halomonas</taxon>
    </lineage>
</organism>
<dbReference type="EMBL" id="RRZD01000007">
    <property type="protein sequence ID" value="MBE0400203.1"/>
    <property type="molecule type" value="Genomic_DNA"/>
</dbReference>
<dbReference type="NCBIfam" id="TIGR01683">
    <property type="entry name" value="thiS"/>
    <property type="match status" value="1"/>
</dbReference>
<dbReference type="Proteomes" id="UP001645039">
    <property type="component" value="Unassembled WGS sequence"/>
</dbReference>
<proteinExistence type="predicted"/>
<keyword evidence="2" id="KW-1185">Reference proteome</keyword>
<dbReference type="Pfam" id="PF02597">
    <property type="entry name" value="ThiS"/>
    <property type="match status" value="1"/>
</dbReference>
<dbReference type="InterPro" id="IPR010035">
    <property type="entry name" value="Thi_S"/>
</dbReference>
<protein>
    <submittedName>
        <fullName evidence="1">Sulfur carrier protein ThiS</fullName>
    </submittedName>
</protein>
<dbReference type="InterPro" id="IPR012675">
    <property type="entry name" value="Beta-grasp_dom_sf"/>
</dbReference>
<dbReference type="PANTHER" id="PTHR34472">
    <property type="entry name" value="SULFUR CARRIER PROTEIN THIS"/>
    <property type="match status" value="1"/>
</dbReference>
<accession>A0ABR9F151</accession>
<dbReference type="RefSeq" id="WP_096282237.1">
    <property type="nucleotide sequence ID" value="NZ_CBCSBM010000004.1"/>
</dbReference>
<sequence length="68" mass="7105">MPIQIELNGEPHTLAAGLTAADLVEQLGLSGRRIAVEINEEIVPRSQHANTCLADGDHVEVVHAIGGG</sequence>
<reference evidence="1 2" key="1">
    <citation type="submission" date="2020-07" db="EMBL/GenBank/DDBJ databases">
        <title>Halophilic bacteria isolated from french cheeses.</title>
        <authorList>
            <person name="Kothe C.I."/>
            <person name="Farah-Kraiem B."/>
            <person name="Renault P."/>
            <person name="Dridi B."/>
        </authorList>
    </citation>
    <scope>NUCLEOTIDE SEQUENCE [LARGE SCALE GENOMIC DNA]</scope>
    <source>
        <strain evidence="1 2">FME1</strain>
    </source>
</reference>
<evidence type="ECO:0000313" key="2">
    <source>
        <dbReference type="Proteomes" id="UP001645039"/>
    </source>
</evidence>